<dbReference type="EMBL" id="CP020809">
    <property type="protein sequence ID" value="ART72472.1"/>
    <property type="molecule type" value="Genomic_DNA"/>
</dbReference>
<proteinExistence type="predicted"/>
<dbReference type="AlphaFoldDB" id="A0A1Y0CBI6"/>
<protein>
    <submittedName>
        <fullName evidence="1">Uncharacterized protein</fullName>
    </submittedName>
</protein>
<dbReference type="Proteomes" id="UP000195331">
    <property type="component" value="Chromosome"/>
</dbReference>
<dbReference type="RefSeq" id="WP_087079779.1">
    <property type="nucleotide sequence ID" value="NZ_CP020809.1"/>
</dbReference>
<dbReference type="OrthoDB" id="4545136at2"/>
<accession>A0A1Y0CBI6</accession>
<keyword evidence="2" id="KW-1185">Reference proteome</keyword>
<evidence type="ECO:0000313" key="2">
    <source>
        <dbReference type="Proteomes" id="UP000195331"/>
    </source>
</evidence>
<gene>
    <name evidence="1" type="ORF">BTO20_31430</name>
</gene>
<sequence>MLQPPANEWAQFEYLSLAGPNPGLTVAEPLPDGFEWRTAKTVDLWLTAAEGAGSTPTSVADIIAGSSEHPYDTYFFQGFGWLNPTQISAMNRKQLLTVCTADPAKQPSLPTAFGVRVTDGTLRVWTGSPCASTTGVTLSFRADRTKPAETDLAMATRSNDDTITFERYTVGESFPGLVIRDGLPLGFDWRNQQELTLAVHTTEQHWDPTTDLTEAVSHSADHPTDTYWFQGIGWLNPAQVAEQDGKTFLATCTRDPKK</sequence>
<organism evidence="1 2">
    <name type="scientific">Mycobacterium dioxanotrophicus</name>
    <dbReference type="NCBI Taxonomy" id="482462"/>
    <lineage>
        <taxon>Bacteria</taxon>
        <taxon>Bacillati</taxon>
        <taxon>Actinomycetota</taxon>
        <taxon>Actinomycetes</taxon>
        <taxon>Mycobacteriales</taxon>
        <taxon>Mycobacteriaceae</taxon>
        <taxon>Mycobacterium</taxon>
    </lineage>
</organism>
<dbReference type="KEGG" id="mdx:BTO20_31430"/>
<name>A0A1Y0CBI6_9MYCO</name>
<evidence type="ECO:0000313" key="1">
    <source>
        <dbReference type="EMBL" id="ART72472.1"/>
    </source>
</evidence>
<reference evidence="1 2" key="1">
    <citation type="submission" date="2017-04" db="EMBL/GenBank/DDBJ databases">
        <title>Whole Genome Sequence of 1,4-Dioxane Degrading Bacterium Mycobacterium dioxanotrophicus PH-06.</title>
        <authorList>
            <person name="He Y."/>
        </authorList>
    </citation>
    <scope>NUCLEOTIDE SEQUENCE [LARGE SCALE GENOMIC DNA]</scope>
    <source>
        <strain evidence="1 2">PH-06</strain>
    </source>
</reference>